<accession>A0A098GEI3</accession>
<organism evidence="3 5">
    <name type="scientific">Legionella micdadei</name>
    <name type="common">Tatlockia micdadei</name>
    <dbReference type="NCBI Taxonomy" id="451"/>
    <lineage>
        <taxon>Bacteria</taxon>
        <taxon>Pseudomonadati</taxon>
        <taxon>Pseudomonadota</taxon>
        <taxon>Gammaproteobacteria</taxon>
        <taxon>Legionellales</taxon>
        <taxon>Legionellaceae</taxon>
        <taxon>Legionella</taxon>
    </lineage>
</organism>
<dbReference type="InterPro" id="IPR031583">
    <property type="entry name" value="PelD_GGDEF"/>
</dbReference>
<dbReference type="PATRIC" id="fig|451.8.peg.173"/>
<dbReference type="EMBL" id="LN614830">
    <property type="protein sequence ID" value="CEG60385.1"/>
    <property type="molecule type" value="Genomic_DNA"/>
</dbReference>
<dbReference type="KEGG" id="tmc:LMI_1070"/>
<gene>
    <name evidence="3" type="ORF">LMI_1070</name>
    <name evidence="4" type="ORF">SAMN02982997_02661</name>
</gene>
<evidence type="ECO:0000256" key="1">
    <source>
        <dbReference type="SAM" id="Phobius"/>
    </source>
</evidence>
<protein>
    <recommendedName>
        <fullName evidence="2">PelD GGDEF domain-containing protein</fullName>
    </recommendedName>
</protein>
<evidence type="ECO:0000313" key="3">
    <source>
        <dbReference type="EMBL" id="CEG60385.1"/>
    </source>
</evidence>
<evidence type="ECO:0000313" key="4">
    <source>
        <dbReference type="EMBL" id="SCY72436.1"/>
    </source>
</evidence>
<dbReference type="OrthoDB" id="5442761at2"/>
<dbReference type="HOGENOM" id="CLU_046136_1_0_6"/>
<dbReference type="Gene3D" id="3.30.70.2880">
    <property type="match status" value="1"/>
</dbReference>
<feature type="transmembrane region" description="Helical" evidence="1">
    <location>
        <begin position="57"/>
        <end position="82"/>
    </location>
</feature>
<dbReference type="EMBL" id="FMVN01000015">
    <property type="protein sequence ID" value="SCY72436.1"/>
    <property type="molecule type" value="Genomic_DNA"/>
</dbReference>
<keyword evidence="1" id="KW-0472">Membrane</keyword>
<dbReference type="InterPro" id="IPR038367">
    <property type="entry name" value="PelD_GGDEF_sf"/>
</dbReference>
<dbReference type="AlphaFoldDB" id="A0A098GEI3"/>
<keyword evidence="1" id="KW-1133">Transmembrane helix</keyword>
<feature type="transmembrane region" description="Helical" evidence="1">
    <location>
        <begin position="94"/>
        <end position="115"/>
    </location>
</feature>
<evidence type="ECO:0000313" key="6">
    <source>
        <dbReference type="Proteomes" id="UP000182998"/>
    </source>
</evidence>
<dbReference type="Proteomes" id="UP000032414">
    <property type="component" value="Chromosome I"/>
</dbReference>
<dbReference type="Proteomes" id="UP000182998">
    <property type="component" value="Unassembled WGS sequence"/>
</dbReference>
<dbReference type="Pfam" id="PF16963">
    <property type="entry name" value="PelD_GGDEF"/>
    <property type="match status" value="1"/>
</dbReference>
<feature type="domain" description="PelD GGDEF" evidence="2">
    <location>
        <begin position="319"/>
        <end position="429"/>
    </location>
</feature>
<feature type="transmembrane region" description="Helical" evidence="1">
    <location>
        <begin position="25"/>
        <end position="45"/>
    </location>
</feature>
<reference evidence="3" key="2">
    <citation type="submission" date="2014-09" db="EMBL/GenBank/DDBJ databases">
        <authorList>
            <person name="GOMEZ-VALERO Laura"/>
        </authorList>
    </citation>
    <scope>NUCLEOTIDE SEQUENCE</scope>
    <source>
        <strain evidence="3">ATCC33218</strain>
    </source>
</reference>
<evidence type="ECO:0000259" key="2">
    <source>
        <dbReference type="Pfam" id="PF16963"/>
    </source>
</evidence>
<evidence type="ECO:0000313" key="5">
    <source>
        <dbReference type="Proteomes" id="UP000032414"/>
    </source>
</evidence>
<reference evidence="5" key="1">
    <citation type="submission" date="2014-09" db="EMBL/GenBank/DDBJ databases">
        <authorList>
            <person name="Gomez-Valero L."/>
        </authorList>
    </citation>
    <scope>NUCLEOTIDE SEQUENCE [LARGE SCALE GENOMIC DNA]</scope>
    <source>
        <strain evidence="5">ATCC33218</strain>
    </source>
</reference>
<name>A0A098GEI3_LEGMI</name>
<keyword evidence="1" id="KW-0812">Transmembrane</keyword>
<reference evidence="4 6" key="3">
    <citation type="submission" date="2016-10" db="EMBL/GenBank/DDBJ databases">
        <authorList>
            <person name="Varghese N."/>
            <person name="Submissions S."/>
        </authorList>
    </citation>
    <scope>NUCLEOTIDE SEQUENCE [LARGE SCALE GENOMIC DNA]</scope>
    <source>
        <strain evidence="4 6">ATCC 33218</strain>
    </source>
</reference>
<dbReference type="InterPro" id="IPR029016">
    <property type="entry name" value="GAF-like_dom_sf"/>
</dbReference>
<proteinExistence type="predicted"/>
<keyword evidence="6" id="KW-1185">Reference proteome</keyword>
<dbReference type="STRING" id="451.B6N58_10155"/>
<dbReference type="Gene3D" id="3.30.450.40">
    <property type="match status" value="1"/>
</dbReference>
<sequence length="444" mass="51655">MDYSVPIAPVVKFLMLNKKEVEHVMTGWVESFVITALFIFVSEILQNPLFLESSFPWIWFAPVLVGLRYGLWPAMMSIILFLSTYLYDHPEQLYTIPFQLYLLGGFLLTLLCVIYQRIGEKKIRYSEEISTYLQNRIQTTAHAYKVVLFAYQHLEHSLISNPVTLRSSLAELRELLAKGHDKLEPELMYRFLNILASHCGLEATAIFPVENNHVFAQPIASIGFVKTPSQEDFLIRECIERQAITYITTQQILKEYWGNYLIVAPFLDQNNEVYALLVVQEMPFLKLNMDNLDSIDLFLNYFTEGNCDVNADKILEKFPDCHVDFANELQRLVKLEKNTKHDSALCAFLFLDNPHREEYIYVIKNEIRGIDTYWETSKEGQKILLIIMPLSNRLAIESYKNRIVSLLLEKFNIELNGKEIRFKSCLLSSFKNPVDLIDDMLNIK</sequence>